<evidence type="ECO:0000259" key="4">
    <source>
        <dbReference type="PROSITE" id="PS50949"/>
    </source>
</evidence>
<dbReference type="InterPro" id="IPR036390">
    <property type="entry name" value="WH_DNA-bd_sf"/>
</dbReference>
<dbReference type="PROSITE" id="PS50949">
    <property type="entry name" value="HTH_GNTR"/>
    <property type="match status" value="1"/>
</dbReference>
<dbReference type="FunFam" id="1.10.10.10:FF:000079">
    <property type="entry name" value="GntR family transcriptional regulator"/>
    <property type="match status" value="1"/>
</dbReference>
<keyword evidence="1" id="KW-0805">Transcription regulation</keyword>
<protein>
    <submittedName>
        <fullName evidence="5">Transcriptional regulator, GntR family</fullName>
    </submittedName>
</protein>
<sequence>MKRNKAAVVGSLAPDAALLLGEPTAAVSSSRLLAERQPRVPLYAKVLEALRQDLAAGVWQPGDQMPTEPELMARFGVSRITVRQALMELVHAGALYRRSGKGTFVTQPKIEQELHALTGFVEDMMALGLRASARVVSVARVPADATVAQHLEVPRGSAVLRIERVRLGNEEPLSFDVTYLPPALGERVAREDLTLHPIFTLLEDKYGIPLGYADYRIHAATADSHVARQLDIARGAPTLVIERMTYSESGTPLDYERLYYRGDRISYRMRLLRRSQGQAAAPAAAAPADARPAD</sequence>
<accession>A0A6J4I4E0</accession>
<dbReference type="SMART" id="SM00345">
    <property type="entry name" value="HTH_GNTR"/>
    <property type="match status" value="1"/>
</dbReference>
<keyword evidence="2" id="KW-0238">DNA-binding</keyword>
<dbReference type="AlphaFoldDB" id="A0A6J4I4E0"/>
<dbReference type="GO" id="GO:0045892">
    <property type="term" value="P:negative regulation of DNA-templated transcription"/>
    <property type="evidence" value="ECO:0007669"/>
    <property type="project" value="TreeGrafter"/>
</dbReference>
<dbReference type="Pfam" id="PF00392">
    <property type="entry name" value="GntR"/>
    <property type="match status" value="1"/>
</dbReference>
<evidence type="ECO:0000256" key="2">
    <source>
        <dbReference type="ARBA" id="ARBA00023125"/>
    </source>
</evidence>
<evidence type="ECO:0000256" key="3">
    <source>
        <dbReference type="ARBA" id="ARBA00023163"/>
    </source>
</evidence>
<dbReference type="SUPFAM" id="SSF46785">
    <property type="entry name" value="Winged helix' DNA-binding domain"/>
    <property type="match status" value="1"/>
</dbReference>
<evidence type="ECO:0000256" key="1">
    <source>
        <dbReference type="ARBA" id="ARBA00023015"/>
    </source>
</evidence>
<dbReference type="EMBL" id="CADCTC010000095">
    <property type="protein sequence ID" value="CAA9240759.1"/>
    <property type="molecule type" value="Genomic_DNA"/>
</dbReference>
<dbReference type="GO" id="GO:0003700">
    <property type="term" value="F:DNA-binding transcription factor activity"/>
    <property type="evidence" value="ECO:0007669"/>
    <property type="project" value="InterPro"/>
</dbReference>
<dbReference type="Gene3D" id="1.10.10.10">
    <property type="entry name" value="Winged helix-like DNA-binding domain superfamily/Winged helix DNA-binding domain"/>
    <property type="match status" value="1"/>
</dbReference>
<dbReference type="InterPro" id="IPR000524">
    <property type="entry name" value="Tscrpt_reg_HTH_GntR"/>
</dbReference>
<evidence type="ECO:0000313" key="5">
    <source>
        <dbReference type="EMBL" id="CAA9240759.1"/>
    </source>
</evidence>
<proteinExistence type="predicted"/>
<dbReference type="SUPFAM" id="SSF64288">
    <property type="entry name" value="Chorismate lyase-like"/>
    <property type="match status" value="1"/>
</dbReference>
<dbReference type="CDD" id="cd07377">
    <property type="entry name" value="WHTH_GntR"/>
    <property type="match status" value="1"/>
</dbReference>
<name>A0A6J4I4E0_9CHLR</name>
<reference evidence="5" key="1">
    <citation type="submission" date="2020-02" db="EMBL/GenBank/DDBJ databases">
        <authorList>
            <person name="Meier V. D."/>
        </authorList>
    </citation>
    <scope>NUCLEOTIDE SEQUENCE</scope>
    <source>
        <strain evidence="5">AVDCRST_MAG77</strain>
    </source>
</reference>
<organism evidence="5">
    <name type="scientific">uncultured Chloroflexota bacterium</name>
    <dbReference type="NCBI Taxonomy" id="166587"/>
    <lineage>
        <taxon>Bacteria</taxon>
        <taxon>Bacillati</taxon>
        <taxon>Chloroflexota</taxon>
        <taxon>environmental samples</taxon>
    </lineage>
</organism>
<dbReference type="Pfam" id="PF07702">
    <property type="entry name" value="UTRA"/>
    <property type="match status" value="1"/>
</dbReference>
<dbReference type="Gene3D" id="3.40.1410.10">
    <property type="entry name" value="Chorismate lyase-like"/>
    <property type="match status" value="1"/>
</dbReference>
<dbReference type="SMART" id="SM00866">
    <property type="entry name" value="UTRA"/>
    <property type="match status" value="1"/>
</dbReference>
<dbReference type="InterPro" id="IPR028978">
    <property type="entry name" value="Chorismate_lyase_/UTRA_dom_sf"/>
</dbReference>
<dbReference type="InterPro" id="IPR011663">
    <property type="entry name" value="UTRA"/>
</dbReference>
<dbReference type="PRINTS" id="PR00035">
    <property type="entry name" value="HTHGNTR"/>
</dbReference>
<feature type="domain" description="HTH gntR-type" evidence="4">
    <location>
        <begin position="40"/>
        <end position="108"/>
    </location>
</feature>
<dbReference type="InterPro" id="IPR050679">
    <property type="entry name" value="Bact_HTH_transcr_reg"/>
</dbReference>
<gene>
    <name evidence="5" type="ORF">AVDCRST_MAG77-1664</name>
</gene>
<dbReference type="InterPro" id="IPR036388">
    <property type="entry name" value="WH-like_DNA-bd_sf"/>
</dbReference>
<dbReference type="PANTHER" id="PTHR44846:SF1">
    <property type="entry name" value="MANNOSYL-D-GLYCERATE TRANSPORT_METABOLISM SYSTEM REPRESSOR MNGR-RELATED"/>
    <property type="match status" value="1"/>
</dbReference>
<dbReference type="GO" id="GO:0003677">
    <property type="term" value="F:DNA binding"/>
    <property type="evidence" value="ECO:0007669"/>
    <property type="project" value="UniProtKB-KW"/>
</dbReference>
<keyword evidence="3" id="KW-0804">Transcription</keyword>
<dbReference type="PANTHER" id="PTHR44846">
    <property type="entry name" value="MANNOSYL-D-GLYCERATE TRANSPORT/METABOLISM SYSTEM REPRESSOR MNGR-RELATED"/>
    <property type="match status" value="1"/>
</dbReference>